<evidence type="ECO:0000256" key="1">
    <source>
        <dbReference type="ARBA" id="ARBA00022801"/>
    </source>
</evidence>
<evidence type="ECO:0000313" key="5">
    <source>
        <dbReference type="Proteomes" id="UP000588277"/>
    </source>
</evidence>
<dbReference type="GO" id="GO:0005829">
    <property type="term" value="C:cytosol"/>
    <property type="evidence" value="ECO:0007669"/>
    <property type="project" value="TreeGrafter"/>
</dbReference>
<evidence type="ECO:0000256" key="2">
    <source>
        <dbReference type="ARBA" id="ARBA00023295"/>
    </source>
</evidence>
<keyword evidence="1 4" id="KW-0378">Hydrolase</keyword>
<gene>
    <name evidence="4" type="ORF">G1C96_0640</name>
</gene>
<evidence type="ECO:0000313" key="4">
    <source>
        <dbReference type="EMBL" id="NMN00063.1"/>
    </source>
</evidence>
<dbReference type="InterPro" id="IPR036452">
    <property type="entry name" value="Ribo_hydro-like"/>
</dbReference>
<sequence>MAAPARKMILDLDTGIDDTLALAYTLASPEVELIGITATYGNVRLETGMRNDLALLDLFGHPEVPVFPGLDHASAKSDFAVSKVTEFIHGRNGIGEVVIPDSARKAETTPAVDFIIDAVHRYGEDLVYVPTGPLTNIAAAIAKDPTVADEIGHITLMGGALTQPGNVSPCAEANIDQDPEAANALFHTHAPITMIGLDVTHRTLLTHAETAKWRALGTPRGEFLADMTDYYINAYAVNAPQLGGCGLHDPLAAATAIDPTLVSTIDLNLQVDLEGAFRGRTIGDPKRINEPAGTTKVAVDVDRERFLGLLMERLTALASA</sequence>
<keyword evidence="2" id="KW-0326">Glycosidase</keyword>
<dbReference type="SUPFAM" id="SSF53590">
    <property type="entry name" value="Nucleoside hydrolase"/>
    <property type="match status" value="1"/>
</dbReference>
<dbReference type="CDD" id="cd02650">
    <property type="entry name" value="nuc_hydro_CaPnhB"/>
    <property type="match status" value="1"/>
</dbReference>
<dbReference type="PANTHER" id="PTHR12304">
    <property type="entry name" value="INOSINE-URIDINE PREFERRING NUCLEOSIDE HYDROLASE"/>
    <property type="match status" value="1"/>
</dbReference>
<keyword evidence="5" id="KW-1185">Reference proteome</keyword>
<dbReference type="Pfam" id="PF01156">
    <property type="entry name" value="IU_nuc_hydro"/>
    <property type="match status" value="1"/>
</dbReference>
<proteinExistence type="predicted"/>
<dbReference type="Proteomes" id="UP000588277">
    <property type="component" value="Unassembled WGS sequence"/>
</dbReference>
<dbReference type="AlphaFoldDB" id="A0A7Y0F120"/>
<dbReference type="InterPro" id="IPR023186">
    <property type="entry name" value="IUNH"/>
</dbReference>
<accession>A0A7Y0F120</accession>
<dbReference type="GO" id="GO:0006152">
    <property type="term" value="P:purine nucleoside catabolic process"/>
    <property type="evidence" value="ECO:0007669"/>
    <property type="project" value="TreeGrafter"/>
</dbReference>
<dbReference type="Gene3D" id="3.90.245.10">
    <property type="entry name" value="Ribonucleoside hydrolase-like"/>
    <property type="match status" value="1"/>
</dbReference>
<comment type="caution">
    <text evidence="4">The sequence shown here is derived from an EMBL/GenBank/DDBJ whole genome shotgun (WGS) entry which is preliminary data.</text>
</comment>
<dbReference type="InterPro" id="IPR001910">
    <property type="entry name" value="Inosine/uridine_hydrolase_dom"/>
</dbReference>
<feature type="domain" description="Inosine/uridine-preferring nucleoside hydrolase" evidence="3">
    <location>
        <begin position="8"/>
        <end position="307"/>
    </location>
</feature>
<evidence type="ECO:0000259" key="3">
    <source>
        <dbReference type="Pfam" id="PF01156"/>
    </source>
</evidence>
<reference evidence="4 5" key="1">
    <citation type="submission" date="2020-02" db="EMBL/GenBank/DDBJ databases">
        <title>Characterization of phylogenetic diversity of novel bifidobacterial species isolated in Czech ZOOs.</title>
        <authorList>
            <person name="Lugli G.A."/>
            <person name="Vera N.B."/>
            <person name="Ventura M."/>
        </authorList>
    </citation>
    <scope>NUCLEOTIDE SEQUENCE [LARGE SCALE GENOMIC DNA]</scope>
    <source>
        <strain evidence="4 5">DSM 109958</strain>
    </source>
</reference>
<dbReference type="EMBL" id="JAAIIH010000001">
    <property type="protein sequence ID" value="NMN00063.1"/>
    <property type="molecule type" value="Genomic_DNA"/>
</dbReference>
<organism evidence="4 5">
    <name type="scientific">Bifidobacterium moraviense</name>
    <dbReference type="NCBI Taxonomy" id="2675323"/>
    <lineage>
        <taxon>Bacteria</taxon>
        <taxon>Bacillati</taxon>
        <taxon>Actinomycetota</taxon>
        <taxon>Actinomycetes</taxon>
        <taxon>Bifidobacteriales</taxon>
        <taxon>Bifidobacteriaceae</taxon>
        <taxon>Bifidobacterium</taxon>
    </lineage>
</organism>
<dbReference type="PANTHER" id="PTHR12304:SF4">
    <property type="entry name" value="URIDINE NUCLEOSIDASE"/>
    <property type="match status" value="1"/>
</dbReference>
<protein>
    <submittedName>
        <fullName evidence="4">Nucleoside hydrolase</fullName>
    </submittedName>
</protein>
<dbReference type="RefSeq" id="WP_169275181.1">
    <property type="nucleotide sequence ID" value="NZ_JAAIIH010000001.1"/>
</dbReference>
<dbReference type="GO" id="GO:0008477">
    <property type="term" value="F:purine nucleosidase activity"/>
    <property type="evidence" value="ECO:0007669"/>
    <property type="project" value="TreeGrafter"/>
</dbReference>
<name>A0A7Y0F120_9BIFI</name>